<dbReference type="HOGENOM" id="CLU_126515_3_0_9"/>
<evidence type="ECO:0000313" key="1">
    <source>
        <dbReference type="EMBL" id="AJI21202.1"/>
    </source>
</evidence>
<reference evidence="1 2" key="1">
    <citation type="journal article" date="2015" name="Genome Announc.">
        <title>Complete genome sequences for 35 biothreat assay-relevant bacillus species.</title>
        <authorList>
            <person name="Johnson S.L."/>
            <person name="Daligault H.E."/>
            <person name="Davenport K.W."/>
            <person name="Jaissle J."/>
            <person name="Frey K.G."/>
            <person name="Ladner J.T."/>
            <person name="Broomall S.M."/>
            <person name="Bishop-Lilly K.A."/>
            <person name="Bruce D.C."/>
            <person name="Gibbons H.S."/>
            <person name="Coyne S.R."/>
            <person name="Lo C.C."/>
            <person name="Meincke L."/>
            <person name="Munk A.C."/>
            <person name="Koroleva G.I."/>
            <person name="Rosenzweig C.N."/>
            <person name="Palacios G.F."/>
            <person name="Redden C.L."/>
            <person name="Minogue T.D."/>
            <person name="Chain P.S."/>
        </authorList>
    </citation>
    <scope>NUCLEOTIDE SEQUENCE [LARGE SCALE GENOMIC DNA]</scope>
    <source>
        <strain evidence="2">ATCC 14581 / DSM 32 / JCM 2506 / NBRC 15308 / NCIMB 9376 / NCTC 10342 / NRRL B-14308 / VKM B-512</strain>
    </source>
</reference>
<dbReference type="Gene3D" id="3.40.30.10">
    <property type="entry name" value="Glutaredoxin"/>
    <property type="match status" value="1"/>
</dbReference>
<sequence>MATWNLDTTKHHVLICNGSSCNRFGAEEVTQAIRSEIANQELDPYIHTTRTRCNGRCHDKCVVISYPDGIWYKDVKPQDSQELINSLKKDQPFVEKISHTFCEEGFQRTEGTVKGISKEKETVIKVSKKL</sequence>
<dbReference type="Proteomes" id="UP000031829">
    <property type="component" value="Chromosome"/>
</dbReference>
<organism evidence="1 2">
    <name type="scientific">Priestia megaterium (strain ATCC 14581 / DSM 32 / CCUG 1817 / JCM 2506 / NBRC 15308 / NCIMB 9376 / NCTC 10342 / NRRL B-14308 / VKM B-512 / Ford 19)</name>
    <name type="common">Bacillus megaterium</name>
    <dbReference type="NCBI Taxonomy" id="1348623"/>
    <lineage>
        <taxon>Bacteria</taxon>
        <taxon>Bacillati</taxon>
        <taxon>Bacillota</taxon>
        <taxon>Bacilli</taxon>
        <taxon>Bacillales</taxon>
        <taxon>Bacillaceae</taxon>
        <taxon>Priestia</taxon>
    </lineage>
</organism>
<accession>A0A0B6AJF6</accession>
<proteinExistence type="predicted"/>
<dbReference type="RefSeq" id="WP_034652012.1">
    <property type="nucleotide sequence ID" value="NZ_BCVB01000004.1"/>
</dbReference>
<protein>
    <submittedName>
        <fullName evidence="1">Thioredoxin-like [2Fe-2S] ferredoxin family protein</fullName>
    </submittedName>
</protein>
<name>A0A0B6AJF6_PRIM2</name>
<dbReference type="InterPro" id="IPR036249">
    <property type="entry name" value="Thioredoxin-like_sf"/>
</dbReference>
<dbReference type="SUPFAM" id="SSF52833">
    <property type="entry name" value="Thioredoxin-like"/>
    <property type="match status" value="1"/>
</dbReference>
<dbReference type="GeneID" id="93642756"/>
<dbReference type="EMBL" id="CP009920">
    <property type="protein sequence ID" value="AJI21202.1"/>
    <property type="molecule type" value="Genomic_DNA"/>
</dbReference>
<gene>
    <name evidence="1" type="ORF">BG04_4765</name>
</gene>
<dbReference type="Pfam" id="PF01257">
    <property type="entry name" value="2Fe-2S_thioredx"/>
    <property type="match status" value="1"/>
</dbReference>
<dbReference type="AlphaFoldDB" id="A0A0B6AJF6"/>
<dbReference type="KEGG" id="bmeg:BG04_4765"/>
<evidence type="ECO:0000313" key="2">
    <source>
        <dbReference type="Proteomes" id="UP000031829"/>
    </source>
</evidence>
<dbReference type="CDD" id="cd02980">
    <property type="entry name" value="TRX_Fd_family"/>
    <property type="match status" value="1"/>
</dbReference>